<keyword evidence="2" id="KW-1133">Transmembrane helix</keyword>
<dbReference type="PROSITE" id="PS00409">
    <property type="entry name" value="PROKAR_NTER_METHYL"/>
    <property type="match status" value="1"/>
</dbReference>
<reference evidence="3 4" key="1">
    <citation type="submission" date="2020-07" db="EMBL/GenBank/DDBJ databases">
        <title>Bacterium isolated from marien macroalgae.</title>
        <authorList>
            <person name="Zhu K."/>
            <person name="Lu D."/>
            <person name="Du Z."/>
        </authorList>
    </citation>
    <scope>NUCLEOTIDE SEQUENCE [LARGE SCALE GENOMIC DNA]</scope>
    <source>
        <strain evidence="3 4">3-1745</strain>
    </source>
</reference>
<dbReference type="InterPro" id="IPR012902">
    <property type="entry name" value="N_methyl_site"/>
</dbReference>
<evidence type="ECO:0000313" key="3">
    <source>
        <dbReference type="EMBL" id="MBA4501296.1"/>
    </source>
</evidence>
<dbReference type="NCBIfam" id="TIGR02532">
    <property type="entry name" value="IV_pilin_GFxxxE"/>
    <property type="match status" value="1"/>
</dbReference>
<dbReference type="RefSeq" id="WP_181737124.1">
    <property type="nucleotide sequence ID" value="NZ_JACEMT010000033.1"/>
</dbReference>
<feature type="transmembrane region" description="Helical" evidence="2">
    <location>
        <begin position="12"/>
        <end position="35"/>
    </location>
</feature>
<name>A0A7W2A9Z4_9GAMM</name>
<dbReference type="InterPro" id="IPR032092">
    <property type="entry name" value="PilW"/>
</dbReference>
<dbReference type="Proteomes" id="UP000538931">
    <property type="component" value="Unassembled WGS sequence"/>
</dbReference>
<sequence>MKGFRYRQSGFTLIELMIGLTIGLFILLGVVMVYVSSARSQATSESLARVQESGRFATYMMAREVRQAGYMGSCPGSVNNLLDTSSSHYVEAFFDLDSPIRGWTGSAGALSSHLSDYLRGDVLLITHAARSTNLKAKGATPANAASISFDGDATLAPQGSILLISDTYGCDLFQRANSGNGALARGAGTGGKQPGNVPPKTPWSHDYKDDMEINRLNAMVFYIGEGPGGEPALKQYLVDPALGGGKTPLGIDTVLVEGVEEMRLRFGIDADGDGAVDTGLDGFVAAKDVADWKQVVAVQIALLTISGGNVLAGVEQELYWPFDSNGNSTPDKVIAGDKSMRSVFTTTVSLRNRLP</sequence>
<dbReference type="Pfam" id="PF07963">
    <property type="entry name" value="N_methyl"/>
    <property type="match status" value="1"/>
</dbReference>
<keyword evidence="2" id="KW-0812">Transmembrane</keyword>
<accession>A0A7W2A9Z4</accession>
<dbReference type="AlphaFoldDB" id="A0A7W2A9Z4"/>
<dbReference type="Pfam" id="PF16074">
    <property type="entry name" value="PilW"/>
    <property type="match status" value="1"/>
</dbReference>
<keyword evidence="2" id="KW-0472">Membrane</keyword>
<comment type="caution">
    <text evidence="3">The sequence shown here is derived from an EMBL/GenBank/DDBJ whole genome shotgun (WGS) entry which is preliminary data.</text>
</comment>
<evidence type="ECO:0000256" key="2">
    <source>
        <dbReference type="SAM" id="Phobius"/>
    </source>
</evidence>
<evidence type="ECO:0000313" key="4">
    <source>
        <dbReference type="Proteomes" id="UP000538931"/>
    </source>
</evidence>
<gene>
    <name evidence="3" type="ORF">H1S06_02805</name>
</gene>
<protein>
    <submittedName>
        <fullName evidence="3">PilW family protein</fullName>
    </submittedName>
</protein>
<organism evidence="3 4">
    <name type="scientific">Marinobacterium marinum</name>
    <dbReference type="NCBI Taxonomy" id="2756129"/>
    <lineage>
        <taxon>Bacteria</taxon>
        <taxon>Pseudomonadati</taxon>
        <taxon>Pseudomonadota</taxon>
        <taxon>Gammaproteobacteria</taxon>
        <taxon>Oceanospirillales</taxon>
        <taxon>Oceanospirillaceae</taxon>
        <taxon>Marinobacterium</taxon>
    </lineage>
</organism>
<proteinExistence type="predicted"/>
<feature type="region of interest" description="Disordered" evidence="1">
    <location>
        <begin position="186"/>
        <end position="205"/>
    </location>
</feature>
<evidence type="ECO:0000256" key="1">
    <source>
        <dbReference type="SAM" id="MobiDB-lite"/>
    </source>
</evidence>
<keyword evidence="4" id="KW-1185">Reference proteome</keyword>
<dbReference type="EMBL" id="JACEMT010000033">
    <property type="protein sequence ID" value="MBA4501296.1"/>
    <property type="molecule type" value="Genomic_DNA"/>
</dbReference>
<dbReference type="GO" id="GO:0043683">
    <property type="term" value="P:type IV pilus assembly"/>
    <property type="evidence" value="ECO:0007669"/>
    <property type="project" value="InterPro"/>
</dbReference>